<evidence type="ECO:0000313" key="2">
    <source>
        <dbReference type="EMBL" id="KAJ2785133.1"/>
    </source>
</evidence>
<dbReference type="OrthoDB" id="10254945at2759"/>
<organism evidence="2 3">
    <name type="scientific">Coemansia javaensis</name>
    <dbReference type="NCBI Taxonomy" id="2761396"/>
    <lineage>
        <taxon>Eukaryota</taxon>
        <taxon>Fungi</taxon>
        <taxon>Fungi incertae sedis</taxon>
        <taxon>Zoopagomycota</taxon>
        <taxon>Kickxellomycotina</taxon>
        <taxon>Kickxellomycetes</taxon>
        <taxon>Kickxellales</taxon>
        <taxon>Kickxellaceae</taxon>
        <taxon>Coemansia</taxon>
    </lineage>
</organism>
<feature type="chain" id="PRO_5040988556" description="Methyltransferase domain-containing protein" evidence="1">
    <location>
        <begin position="27"/>
        <end position="310"/>
    </location>
</feature>
<evidence type="ECO:0000256" key="1">
    <source>
        <dbReference type="SAM" id="SignalP"/>
    </source>
</evidence>
<dbReference type="Proteomes" id="UP001140217">
    <property type="component" value="Unassembled WGS sequence"/>
</dbReference>
<dbReference type="PANTHER" id="PTHR45036">
    <property type="entry name" value="METHYLTRANSFERASE LIKE 7B"/>
    <property type="match status" value="1"/>
</dbReference>
<dbReference type="InterPro" id="IPR029063">
    <property type="entry name" value="SAM-dependent_MTases_sf"/>
</dbReference>
<dbReference type="Pfam" id="PF13489">
    <property type="entry name" value="Methyltransf_23"/>
    <property type="match status" value="1"/>
</dbReference>
<sequence length="310" mass="32984">MPAVPREPYPWARVAFSCLLVLAAWAAAMHRAEPTRIPAALRAAQDWAFAKTWLRIGPACAREIAGLARPLWAQAQGRVFELGPGTGDHLPLLPHDGRGRVQGIAAYVVAEPNAHLHPRLAARAARAGFAVRYDPATCPGAAPDAGSAESESEPPPPPPLVIVNATLDGGPAHVPAAIRAHAPYDYVLASQVLCSVRDVQATLQAVHALLAPRGRLVFVEHVAHTDEADATVDAQYAPGSLDLRLWRAVQRAADYVWPAVAGNCHLARDTAAAIAAMPGWASVEYRTRRRTGSLRFSLAPIVYGIATKAP</sequence>
<protein>
    <recommendedName>
        <fullName evidence="4">Methyltransferase domain-containing protein</fullName>
    </recommendedName>
</protein>
<comment type="caution">
    <text evidence="2">The sequence shown here is derived from an EMBL/GenBank/DDBJ whole genome shotgun (WGS) entry which is preliminary data.</text>
</comment>
<proteinExistence type="predicted"/>
<evidence type="ECO:0000313" key="3">
    <source>
        <dbReference type="Proteomes" id="UP001140217"/>
    </source>
</evidence>
<keyword evidence="1" id="KW-0732">Signal</keyword>
<keyword evidence="3" id="KW-1185">Reference proteome</keyword>
<evidence type="ECO:0008006" key="4">
    <source>
        <dbReference type="Google" id="ProtNLM"/>
    </source>
</evidence>
<accession>A0A9W8HJ16</accession>
<reference evidence="2" key="1">
    <citation type="submission" date="2022-07" db="EMBL/GenBank/DDBJ databases">
        <title>Phylogenomic reconstructions and comparative analyses of Kickxellomycotina fungi.</title>
        <authorList>
            <person name="Reynolds N.K."/>
            <person name="Stajich J.E."/>
            <person name="Barry K."/>
            <person name="Grigoriev I.V."/>
            <person name="Crous P."/>
            <person name="Smith M.E."/>
        </authorList>
    </citation>
    <scope>NUCLEOTIDE SEQUENCE</scope>
    <source>
        <strain evidence="2">NBRC 105414</strain>
    </source>
</reference>
<feature type="signal peptide" evidence="1">
    <location>
        <begin position="1"/>
        <end position="26"/>
    </location>
</feature>
<name>A0A9W8HJ16_9FUNG</name>
<dbReference type="Gene3D" id="3.40.50.150">
    <property type="entry name" value="Vaccinia Virus protein VP39"/>
    <property type="match status" value="1"/>
</dbReference>
<dbReference type="SUPFAM" id="SSF53335">
    <property type="entry name" value="S-adenosyl-L-methionine-dependent methyltransferases"/>
    <property type="match status" value="1"/>
</dbReference>
<dbReference type="AlphaFoldDB" id="A0A9W8HJ16"/>
<dbReference type="InterPro" id="IPR052356">
    <property type="entry name" value="Thiol_S-MT"/>
</dbReference>
<gene>
    <name evidence="2" type="ORF">H4R18_000721</name>
</gene>
<dbReference type="PANTHER" id="PTHR45036:SF1">
    <property type="entry name" value="METHYLTRANSFERASE LIKE 7A"/>
    <property type="match status" value="1"/>
</dbReference>
<dbReference type="EMBL" id="JANBUL010000015">
    <property type="protein sequence ID" value="KAJ2785133.1"/>
    <property type="molecule type" value="Genomic_DNA"/>
</dbReference>